<dbReference type="PROSITE" id="PS01124">
    <property type="entry name" value="HTH_ARAC_FAMILY_2"/>
    <property type="match status" value="1"/>
</dbReference>
<name>A0ABP9NFA9_9PSEU</name>
<dbReference type="PRINTS" id="PR00032">
    <property type="entry name" value="HTHARAC"/>
</dbReference>
<gene>
    <name evidence="5" type="ORF">GCM10023320_10660</name>
</gene>
<evidence type="ECO:0000256" key="1">
    <source>
        <dbReference type="ARBA" id="ARBA00023015"/>
    </source>
</evidence>
<accession>A0ABP9NFA9</accession>
<proteinExistence type="predicted"/>
<dbReference type="InterPro" id="IPR050204">
    <property type="entry name" value="AraC_XylS_family_regulators"/>
</dbReference>
<keyword evidence="2" id="KW-0238">DNA-binding</keyword>
<dbReference type="InterPro" id="IPR020449">
    <property type="entry name" value="Tscrpt_reg_AraC-type_HTH"/>
</dbReference>
<reference evidence="6" key="1">
    <citation type="journal article" date="2019" name="Int. J. Syst. Evol. Microbiol.">
        <title>The Global Catalogue of Microorganisms (GCM) 10K type strain sequencing project: providing services to taxonomists for standard genome sequencing and annotation.</title>
        <authorList>
            <consortium name="The Broad Institute Genomics Platform"/>
            <consortium name="The Broad Institute Genome Sequencing Center for Infectious Disease"/>
            <person name="Wu L."/>
            <person name="Ma J."/>
        </authorList>
    </citation>
    <scope>NUCLEOTIDE SEQUENCE [LARGE SCALE GENOMIC DNA]</scope>
    <source>
        <strain evidence="6">JCM 18302</strain>
    </source>
</reference>
<dbReference type="InterPro" id="IPR035418">
    <property type="entry name" value="AraC-bd_2"/>
</dbReference>
<dbReference type="PANTHER" id="PTHR46796">
    <property type="entry name" value="HTH-TYPE TRANSCRIPTIONAL ACTIVATOR RHAS-RELATED"/>
    <property type="match status" value="1"/>
</dbReference>
<dbReference type="SUPFAM" id="SSF46689">
    <property type="entry name" value="Homeodomain-like"/>
    <property type="match status" value="1"/>
</dbReference>
<evidence type="ECO:0000256" key="3">
    <source>
        <dbReference type="ARBA" id="ARBA00023163"/>
    </source>
</evidence>
<dbReference type="RefSeq" id="WP_345603638.1">
    <property type="nucleotide sequence ID" value="NZ_BAABJO010000003.1"/>
</dbReference>
<dbReference type="Proteomes" id="UP001500804">
    <property type="component" value="Unassembled WGS sequence"/>
</dbReference>
<feature type="domain" description="HTH araC/xylS-type" evidence="4">
    <location>
        <begin position="208"/>
        <end position="307"/>
    </location>
</feature>
<evidence type="ECO:0000313" key="6">
    <source>
        <dbReference type="Proteomes" id="UP001500804"/>
    </source>
</evidence>
<dbReference type="EMBL" id="BAABJO010000003">
    <property type="protein sequence ID" value="GAA5114093.1"/>
    <property type="molecule type" value="Genomic_DNA"/>
</dbReference>
<keyword evidence="6" id="KW-1185">Reference proteome</keyword>
<sequence>MTDEERWSARSTAEWEGLLAATHVGFDVRVPDDSPGSFSGEVVRRRLGAVSIVDCRCHPWVGRRGAGVMGDEGEGRFGVQLVLRGAERIRRGGVERLLSAGDLGIWDGTGGLGIEVLAPFVKRTLVFPRELVLAASPRLADVQDVPGFGSLPGARLLARYTEAVMAELPGMDEATRATAGDVTLELLRAAVEPLLPAHREARLEALRARARRVARARLTDPALGPEAIAAELSVSLRTLHAAFEGSGDTVSSMVRRARLARCHQDLTDANGGTVTEIAYRWGFSDATHFSQAFKREYGCSPREVRARSTTYRRAEPMV</sequence>
<protein>
    <recommendedName>
        <fullName evidence="4">HTH araC/xylS-type domain-containing protein</fullName>
    </recommendedName>
</protein>
<dbReference type="Pfam" id="PF14525">
    <property type="entry name" value="AraC_binding_2"/>
    <property type="match status" value="1"/>
</dbReference>
<comment type="caution">
    <text evidence="5">The sequence shown here is derived from an EMBL/GenBank/DDBJ whole genome shotgun (WGS) entry which is preliminary data.</text>
</comment>
<evidence type="ECO:0000259" key="4">
    <source>
        <dbReference type="PROSITE" id="PS01124"/>
    </source>
</evidence>
<keyword evidence="1" id="KW-0805">Transcription regulation</keyword>
<organism evidence="5 6">
    <name type="scientific">Pseudonocardia adelaidensis</name>
    <dbReference type="NCBI Taxonomy" id="648754"/>
    <lineage>
        <taxon>Bacteria</taxon>
        <taxon>Bacillati</taxon>
        <taxon>Actinomycetota</taxon>
        <taxon>Actinomycetes</taxon>
        <taxon>Pseudonocardiales</taxon>
        <taxon>Pseudonocardiaceae</taxon>
        <taxon>Pseudonocardia</taxon>
    </lineage>
</organism>
<evidence type="ECO:0000313" key="5">
    <source>
        <dbReference type="EMBL" id="GAA5114093.1"/>
    </source>
</evidence>
<dbReference type="PANTHER" id="PTHR46796:SF6">
    <property type="entry name" value="ARAC SUBFAMILY"/>
    <property type="match status" value="1"/>
</dbReference>
<dbReference type="InterPro" id="IPR009057">
    <property type="entry name" value="Homeodomain-like_sf"/>
</dbReference>
<dbReference type="SMART" id="SM00342">
    <property type="entry name" value="HTH_ARAC"/>
    <property type="match status" value="1"/>
</dbReference>
<evidence type="ECO:0000256" key="2">
    <source>
        <dbReference type="ARBA" id="ARBA00023125"/>
    </source>
</evidence>
<dbReference type="Gene3D" id="1.10.10.60">
    <property type="entry name" value="Homeodomain-like"/>
    <property type="match status" value="1"/>
</dbReference>
<dbReference type="InterPro" id="IPR018060">
    <property type="entry name" value="HTH_AraC"/>
</dbReference>
<keyword evidence="3" id="KW-0804">Transcription</keyword>
<dbReference type="Pfam" id="PF12833">
    <property type="entry name" value="HTH_18"/>
    <property type="match status" value="1"/>
</dbReference>